<organism evidence="2 3">
    <name type="scientific">Streptomyces polychromogenes</name>
    <dbReference type="NCBI Taxonomy" id="67342"/>
    <lineage>
        <taxon>Bacteria</taxon>
        <taxon>Bacillati</taxon>
        <taxon>Actinomycetota</taxon>
        <taxon>Actinomycetes</taxon>
        <taxon>Kitasatosporales</taxon>
        <taxon>Streptomycetaceae</taxon>
        <taxon>Streptomyces</taxon>
    </lineage>
</organism>
<evidence type="ECO:0000313" key="2">
    <source>
        <dbReference type="EMBL" id="GAA0311847.1"/>
    </source>
</evidence>
<evidence type="ECO:0000313" key="3">
    <source>
        <dbReference type="Proteomes" id="UP001501867"/>
    </source>
</evidence>
<protein>
    <submittedName>
        <fullName evidence="2">Uncharacterized protein</fullName>
    </submittedName>
</protein>
<keyword evidence="3" id="KW-1185">Reference proteome</keyword>
<sequence length="62" mass="6063">MRPEGGEPQLGDGGPPVLPRRPGPGGGFATGITTGFATSLTTGFTTGFTTSLTSGFTVGFSG</sequence>
<feature type="region of interest" description="Disordered" evidence="1">
    <location>
        <begin position="1"/>
        <end position="31"/>
    </location>
</feature>
<comment type="caution">
    <text evidence="2">The sequence shown here is derived from an EMBL/GenBank/DDBJ whole genome shotgun (WGS) entry which is preliminary data.</text>
</comment>
<gene>
    <name evidence="2" type="ORF">GCM10010302_58330</name>
</gene>
<evidence type="ECO:0000256" key="1">
    <source>
        <dbReference type="SAM" id="MobiDB-lite"/>
    </source>
</evidence>
<proteinExistence type="predicted"/>
<reference evidence="2 3" key="1">
    <citation type="journal article" date="2019" name="Int. J. Syst. Evol. Microbiol.">
        <title>The Global Catalogue of Microorganisms (GCM) 10K type strain sequencing project: providing services to taxonomists for standard genome sequencing and annotation.</title>
        <authorList>
            <consortium name="The Broad Institute Genomics Platform"/>
            <consortium name="The Broad Institute Genome Sequencing Center for Infectious Disease"/>
            <person name="Wu L."/>
            <person name="Ma J."/>
        </authorList>
    </citation>
    <scope>NUCLEOTIDE SEQUENCE [LARGE SCALE GENOMIC DNA]</scope>
    <source>
        <strain evidence="2 3">JCM 4505</strain>
    </source>
</reference>
<dbReference type="Proteomes" id="UP001501867">
    <property type="component" value="Unassembled WGS sequence"/>
</dbReference>
<accession>A0ABN0VMP4</accession>
<dbReference type="RefSeq" id="WP_344166792.1">
    <property type="nucleotide sequence ID" value="NZ_BAAABV010000024.1"/>
</dbReference>
<dbReference type="EMBL" id="BAAABV010000024">
    <property type="protein sequence ID" value="GAA0311847.1"/>
    <property type="molecule type" value="Genomic_DNA"/>
</dbReference>
<name>A0ABN0VMP4_9ACTN</name>